<keyword evidence="2" id="KW-0560">Oxidoreductase</keyword>
<evidence type="ECO:0000256" key="2">
    <source>
        <dbReference type="ARBA" id="ARBA00023002"/>
    </source>
</evidence>
<evidence type="ECO:0000313" key="5">
    <source>
        <dbReference type="Proteomes" id="UP000634206"/>
    </source>
</evidence>
<dbReference type="Gene3D" id="3.40.50.720">
    <property type="entry name" value="NAD(P)-binding Rossmann-like Domain"/>
    <property type="match status" value="1"/>
</dbReference>
<dbReference type="InterPro" id="IPR008030">
    <property type="entry name" value="NmrA-like"/>
</dbReference>
<accession>A0AAE2SAZ5</accession>
<dbReference type="InterPro" id="IPR051609">
    <property type="entry name" value="NmrA/Isoflavone_reductase-like"/>
</dbReference>
<feature type="domain" description="NmrA-like" evidence="3">
    <location>
        <begin position="10"/>
        <end position="305"/>
    </location>
</feature>
<dbReference type="EMBL" id="JAENIG010000002">
    <property type="protein sequence ID" value="MBK1854107.1"/>
    <property type="molecule type" value="Genomic_DNA"/>
</dbReference>
<sequence>MITNNPSTTKTKVAVVGATGQFGHPLTLNLASEGADVLAISRAPSERNQARLAELEKVGCHLGFCADPSEENALTSLLEGCDTVVMVTQASPESLASIDPHYLNAAKRAGVRKFVPNEFGCHTLGIERGISALFDAKKDMHERIDAAGLEKTLIYPGLNFDYCLPNLRLFHQVTTFADLDQLLTTHHIDDIGVIAARAILDPRTTGKAVQLYTNRLSQREMLALLDQSWPDKDFPIKHVSRESILDDMKNATDEVTAKAGVETDLERAQINYVCYITGAVTNIDYPNTLNAAELYPDFVYKTPAEMLADEAFVFGT</sequence>
<keyword evidence="1" id="KW-0521">NADP</keyword>
<dbReference type="PANTHER" id="PTHR47706">
    <property type="entry name" value="NMRA-LIKE FAMILY PROTEIN"/>
    <property type="match status" value="1"/>
</dbReference>
<comment type="caution">
    <text evidence="4">The sequence shown here is derived from an EMBL/GenBank/DDBJ whole genome shotgun (WGS) entry which is preliminary data.</text>
</comment>
<protein>
    <submittedName>
        <fullName evidence="4">NmrA family NAD(P)-binding protein</fullName>
    </submittedName>
</protein>
<evidence type="ECO:0000313" key="4">
    <source>
        <dbReference type="EMBL" id="MBK1854107.1"/>
    </source>
</evidence>
<dbReference type="AlphaFoldDB" id="A0AAE2SAZ5"/>
<dbReference type="RefSeq" id="WP_309488713.1">
    <property type="nucleotide sequence ID" value="NZ_JAENIG010000002.1"/>
</dbReference>
<organism evidence="4 5">
    <name type="scientific">Oceaniferula flava</name>
    <dbReference type="NCBI Taxonomy" id="2800421"/>
    <lineage>
        <taxon>Bacteria</taxon>
        <taxon>Pseudomonadati</taxon>
        <taxon>Verrucomicrobiota</taxon>
        <taxon>Verrucomicrobiia</taxon>
        <taxon>Verrucomicrobiales</taxon>
        <taxon>Verrucomicrobiaceae</taxon>
        <taxon>Oceaniferula</taxon>
    </lineage>
</organism>
<dbReference type="GO" id="GO:0016491">
    <property type="term" value="F:oxidoreductase activity"/>
    <property type="evidence" value="ECO:0007669"/>
    <property type="project" value="UniProtKB-KW"/>
</dbReference>
<dbReference type="Gene3D" id="3.90.25.10">
    <property type="entry name" value="UDP-galactose 4-epimerase, domain 1"/>
    <property type="match status" value="1"/>
</dbReference>
<evidence type="ECO:0000259" key="3">
    <source>
        <dbReference type="Pfam" id="PF05368"/>
    </source>
</evidence>
<evidence type="ECO:0000256" key="1">
    <source>
        <dbReference type="ARBA" id="ARBA00022857"/>
    </source>
</evidence>
<dbReference type="PANTHER" id="PTHR47706:SF9">
    <property type="entry name" value="NMRA-LIKE DOMAIN-CONTAINING PROTEIN-RELATED"/>
    <property type="match status" value="1"/>
</dbReference>
<dbReference type="Pfam" id="PF05368">
    <property type="entry name" value="NmrA"/>
    <property type="match status" value="1"/>
</dbReference>
<proteinExistence type="predicted"/>
<dbReference type="Proteomes" id="UP000634206">
    <property type="component" value="Unassembled WGS sequence"/>
</dbReference>
<dbReference type="InterPro" id="IPR036291">
    <property type="entry name" value="NAD(P)-bd_dom_sf"/>
</dbReference>
<dbReference type="SUPFAM" id="SSF51735">
    <property type="entry name" value="NAD(P)-binding Rossmann-fold domains"/>
    <property type="match status" value="1"/>
</dbReference>
<name>A0AAE2SAZ5_9BACT</name>
<keyword evidence="5" id="KW-1185">Reference proteome</keyword>
<gene>
    <name evidence="4" type="ORF">JIN83_04015</name>
</gene>
<reference evidence="4" key="1">
    <citation type="submission" date="2021-01" db="EMBL/GenBank/DDBJ databases">
        <title>Modified the classification status of verrucomicrobia.</title>
        <authorList>
            <person name="Feng X."/>
        </authorList>
    </citation>
    <scope>NUCLEOTIDE SEQUENCE</scope>
    <source>
        <strain evidence="4">5K15</strain>
    </source>
</reference>